<evidence type="ECO:0000256" key="1">
    <source>
        <dbReference type="ARBA" id="ARBA00022723"/>
    </source>
</evidence>
<dbReference type="CDD" id="cd11013">
    <property type="entry name" value="Plantacyanin"/>
    <property type="match status" value="1"/>
</dbReference>
<proteinExistence type="predicted"/>
<dbReference type="AlphaFoldDB" id="A0A2P5BRX4"/>
<keyword evidence="9" id="KW-1185">Reference proteome</keyword>
<name>A0A2P5BRX4_TREOI</name>
<dbReference type="SUPFAM" id="SSF49503">
    <property type="entry name" value="Cupredoxins"/>
    <property type="match status" value="1"/>
</dbReference>
<dbReference type="Proteomes" id="UP000237000">
    <property type="component" value="Unassembled WGS sequence"/>
</dbReference>
<dbReference type="FunFam" id="2.60.40.420:FF:000013">
    <property type="entry name" value="basic blue protein-like"/>
    <property type="match status" value="1"/>
</dbReference>
<dbReference type="GO" id="GO:0005886">
    <property type="term" value="C:plasma membrane"/>
    <property type="evidence" value="ECO:0007669"/>
    <property type="project" value="TreeGrafter"/>
</dbReference>
<evidence type="ECO:0000313" key="8">
    <source>
        <dbReference type="EMBL" id="PON51551.1"/>
    </source>
</evidence>
<comment type="caution">
    <text evidence="8">The sequence shown here is derived from an EMBL/GenBank/DDBJ whole genome shotgun (WGS) entry which is preliminary data.</text>
</comment>
<evidence type="ECO:0000259" key="7">
    <source>
        <dbReference type="PROSITE" id="PS51485"/>
    </source>
</evidence>
<evidence type="ECO:0000256" key="4">
    <source>
        <dbReference type="ARBA" id="ARBA00071970"/>
    </source>
</evidence>
<accession>A0A2P5BRX4</accession>
<evidence type="ECO:0000313" key="9">
    <source>
        <dbReference type="Proteomes" id="UP000237000"/>
    </source>
</evidence>
<dbReference type="PANTHER" id="PTHR33021">
    <property type="entry name" value="BLUE COPPER PROTEIN"/>
    <property type="match status" value="1"/>
</dbReference>
<dbReference type="Pfam" id="PF02298">
    <property type="entry name" value="Cu_bind_like"/>
    <property type="match status" value="1"/>
</dbReference>
<dbReference type="InterPro" id="IPR041844">
    <property type="entry name" value="Plantacyanin"/>
</dbReference>
<gene>
    <name evidence="8" type="ORF">TorRG33x02_311050</name>
</gene>
<feature type="domain" description="Phytocyanin" evidence="7">
    <location>
        <begin position="31"/>
        <end position="131"/>
    </location>
</feature>
<dbReference type="InParanoid" id="A0A2P5BRX4"/>
<dbReference type="InterPro" id="IPR039391">
    <property type="entry name" value="Phytocyanin-like"/>
</dbReference>
<keyword evidence="1" id="KW-0479">Metal-binding</keyword>
<feature type="chain" id="PRO_5015182608" description="Basic blue protein" evidence="6">
    <location>
        <begin position="31"/>
        <end position="131"/>
    </location>
</feature>
<protein>
    <recommendedName>
        <fullName evidence="4">Basic blue protein</fullName>
    </recommendedName>
    <alternativeName>
        <fullName evidence="5">Plantacyanin</fullName>
    </alternativeName>
</protein>
<dbReference type="GO" id="GO:0009055">
    <property type="term" value="F:electron transfer activity"/>
    <property type="evidence" value="ECO:0007669"/>
    <property type="project" value="InterPro"/>
</dbReference>
<evidence type="ECO:0000256" key="6">
    <source>
        <dbReference type="SAM" id="SignalP"/>
    </source>
</evidence>
<dbReference type="OrthoDB" id="2011645at2759"/>
<dbReference type="InterPro" id="IPR008972">
    <property type="entry name" value="Cupredoxin"/>
</dbReference>
<dbReference type="EMBL" id="JXTC01000471">
    <property type="protein sequence ID" value="PON51551.1"/>
    <property type="molecule type" value="Genomic_DNA"/>
</dbReference>
<dbReference type="PROSITE" id="PS51485">
    <property type="entry name" value="PHYTOCYANIN"/>
    <property type="match status" value="1"/>
</dbReference>
<dbReference type="Gene3D" id="2.60.40.420">
    <property type="entry name" value="Cupredoxins - blue copper proteins"/>
    <property type="match status" value="1"/>
</dbReference>
<keyword evidence="2" id="KW-0186">Copper</keyword>
<dbReference type="GO" id="GO:0046872">
    <property type="term" value="F:metal ion binding"/>
    <property type="evidence" value="ECO:0007669"/>
    <property type="project" value="UniProtKB-KW"/>
</dbReference>
<keyword evidence="3" id="KW-1015">Disulfide bond</keyword>
<dbReference type="PANTHER" id="PTHR33021:SF9">
    <property type="entry name" value="PUTATIVE, EXPRESSED-RELATED"/>
    <property type="match status" value="1"/>
</dbReference>
<dbReference type="InterPro" id="IPR003245">
    <property type="entry name" value="Phytocyanin_dom"/>
</dbReference>
<feature type="signal peptide" evidence="6">
    <location>
        <begin position="1"/>
        <end position="30"/>
    </location>
</feature>
<evidence type="ECO:0000256" key="5">
    <source>
        <dbReference type="ARBA" id="ARBA00082491"/>
    </source>
</evidence>
<dbReference type="STRING" id="63057.A0A2P5BRX4"/>
<organism evidence="8 9">
    <name type="scientific">Trema orientale</name>
    <name type="common">Charcoal tree</name>
    <name type="synonym">Celtis orientalis</name>
    <dbReference type="NCBI Taxonomy" id="63057"/>
    <lineage>
        <taxon>Eukaryota</taxon>
        <taxon>Viridiplantae</taxon>
        <taxon>Streptophyta</taxon>
        <taxon>Embryophyta</taxon>
        <taxon>Tracheophyta</taxon>
        <taxon>Spermatophyta</taxon>
        <taxon>Magnoliopsida</taxon>
        <taxon>eudicotyledons</taxon>
        <taxon>Gunneridae</taxon>
        <taxon>Pentapetalae</taxon>
        <taxon>rosids</taxon>
        <taxon>fabids</taxon>
        <taxon>Rosales</taxon>
        <taxon>Cannabaceae</taxon>
        <taxon>Trema</taxon>
    </lineage>
</organism>
<keyword evidence="6" id="KW-0732">Signal</keyword>
<reference evidence="9" key="1">
    <citation type="submission" date="2016-06" db="EMBL/GenBank/DDBJ databases">
        <title>Parallel loss of symbiosis genes in relatives of nitrogen-fixing non-legume Parasponia.</title>
        <authorList>
            <person name="Van Velzen R."/>
            <person name="Holmer R."/>
            <person name="Bu F."/>
            <person name="Rutten L."/>
            <person name="Van Zeijl A."/>
            <person name="Liu W."/>
            <person name="Santuari L."/>
            <person name="Cao Q."/>
            <person name="Sharma T."/>
            <person name="Shen D."/>
            <person name="Roswanjaya Y."/>
            <person name="Wardhani T."/>
            <person name="Kalhor M.S."/>
            <person name="Jansen J."/>
            <person name="Van den Hoogen J."/>
            <person name="Gungor B."/>
            <person name="Hartog M."/>
            <person name="Hontelez J."/>
            <person name="Verver J."/>
            <person name="Yang W.-C."/>
            <person name="Schijlen E."/>
            <person name="Repin R."/>
            <person name="Schilthuizen M."/>
            <person name="Schranz E."/>
            <person name="Heidstra R."/>
            <person name="Miyata K."/>
            <person name="Fedorova E."/>
            <person name="Kohlen W."/>
            <person name="Bisseling T."/>
            <person name="Smit S."/>
            <person name="Geurts R."/>
        </authorList>
    </citation>
    <scope>NUCLEOTIDE SEQUENCE [LARGE SCALE GENOMIC DNA]</scope>
    <source>
        <strain evidence="9">cv. RG33-2</strain>
    </source>
</reference>
<sequence length="131" mass="14322">MDHGRVNAMATAAMVVLIILIIGQSELARATTYTVGDASGWTFNVTEKWPREGDRFKAGDTFVFSYSFGAHNVVVVKRATDYQSCTAPSDAKVYSSGNDKIELVKGENFFICSFPDHCQKFGVKIAVNATN</sequence>
<evidence type="ECO:0000256" key="3">
    <source>
        <dbReference type="ARBA" id="ARBA00023157"/>
    </source>
</evidence>
<evidence type="ECO:0000256" key="2">
    <source>
        <dbReference type="ARBA" id="ARBA00023008"/>
    </source>
</evidence>